<name>A0A2L0HB65_RHIFR</name>
<evidence type="ECO:0000313" key="2">
    <source>
        <dbReference type="Proteomes" id="UP000239340"/>
    </source>
</evidence>
<proteinExistence type="predicted"/>
<evidence type="ECO:0000313" key="1">
    <source>
        <dbReference type="EMBL" id="AUX78740.1"/>
    </source>
</evidence>
<dbReference type="EMBL" id="CP024309">
    <property type="protein sequence ID" value="AUX78740.1"/>
    <property type="molecule type" value="Genomic_DNA"/>
</dbReference>
<accession>A0A2L0HB65</accession>
<organism evidence="1 2">
    <name type="scientific">Rhizobium fredii</name>
    <name type="common">Sinorhizobium fredii</name>
    <dbReference type="NCBI Taxonomy" id="380"/>
    <lineage>
        <taxon>Bacteria</taxon>
        <taxon>Pseudomonadati</taxon>
        <taxon>Pseudomonadota</taxon>
        <taxon>Alphaproteobacteria</taxon>
        <taxon>Hyphomicrobiales</taxon>
        <taxon>Rhizobiaceae</taxon>
        <taxon>Sinorhizobium/Ensifer group</taxon>
        <taxon>Sinorhizobium</taxon>
    </lineage>
</organism>
<reference evidence="1 2" key="1">
    <citation type="submission" date="2017-10" db="EMBL/GenBank/DDBJ databases">
        <title>Analysis of the genome sequences of Rhizobium populations associated to common bean (phaseolus vulgaris).</title>
        <authorList>
            <person name="Bustos P."/>
            <person name="Santamaria R.I."/>
            <person name="Miranda-Sanchez F."/>
            <person name="Perez-Carrascal O."/>
            <person name="Juarez S."/>
            <person name="Lozano L."/>
            <person name="Martinez-Flores I."/>
            <person name="Vinuesa P."/>
            <person name="Martinez-Romero E."/>
            <person name="Cevallos M.A."/>
            <person name="Romero D."/>
            <person name="Davila G."/>
            <person name="Gonzalez V."/>
        </authorList>
    </citation>
    <scope>NUCLEOTIDE SEQUENCE [LARGE SCALE GENOMIC DNA]</scope>
    <source>
        <strain evidence="1 2">NXT3</strain>
        <plasmid evidence="2">Plasmid psfrenxt3b</plasmid>
    </source>
</reference>
<sequence>MEIALIPSLKSWMKPGHEGKYRRIEVMTGRRQRRNWTDEENARNLAERAEPDVNISAVIG</sequence>
<geneLocation type="plasmid" evidence="2">
    <name>psfrenxt3b</name>
</geneLocation>
<dbReference type="AlphaFoldDB" id="A0A2L0HB65"/>
<gene>
    <name evidence="1" type="ORF">NXT3_PB00078</name>
</gene>
<dbReference type="Proteomes" id="UP000239340">
    <property type="component" value="Plasmid pSfreNXT3b"/>
</dbReference>
<keyword evidence="1" id="KW-0614">Plasmid</keyword>
<protein>
    <submittedName>
        <fullName evidence="1">Uncharacterized protein</fullName>
    </submittedName>
</protein>